<gene>
    <name evidence="2" type="ORF">SE18_13240</name>
</gene>
<dbReference type="SUPFAM" id="SSF53335">
    <property type="entry name" value="S-adenosyl-L-methionine-dependent methyltransferases"/>
    <property type="match status" value="1"/>
</dbReference>
<feature type="domain" description="Methyltransferase type 11" evidence="1">
    <location>
        <begin position="42"/>
        <end position="135"/>
    </location>
</feature>
<comment type="caution">
    <text evidence="2">The sequence shown here is derived from an EMBL/GenBank/DDBJ whole genome shotgun (WGS) entry which is preliminary data.</text>
</comment>
<accession>A0A0P6YAA6</accession>
<dbReference type="Proteomes" id="UP000050277">
    <property type="component" value="Unassembled WGS sequence"/>
</dbReference>
<dbReference type="RefSeq" id="WP_160319510.1">
    <property type="nucleotide sequence ID" value="NZ_LGKP01000022.1"/>
</dbReference>
<sequence>MSIQQAYNQWASSYDSDRNRTRDLDQQLMRELLQGQTYQSILELGCGTGKNTQFFSTLGAEVVALDFSAGMLAQARSKINAAHVHFQQADLTQAWPVASGHFDLVVTNLVLEHLADLDHFFAQASQAMSANGQLLVSELHPFRQYQGSQARFQGQDGIIQVPAFTHHISDFLLAAAKAGLQLRQLHEHWHNDDLNQPPRLLSLRWHK</sequence>
<dbReference type="GO" id="GO:0008757">
    <property type="term" value="F:S-adenosylmethionine-dependent methyltransferase activity"/>
    <property type="evidence" value="ECO:0007669"/>
    <property type="project" value="InterPro"/>
</dbReference>
<evidence type="ECO:0000313" key="3">
    <source>
        <dbReference type="Proteomes" id="UP000050277"/>
    </source>
</evidence>
<reference evidence="2 3" key="1">
    <citation type="submission" date="2015-07" db="EMBL/GenBank/DDBJ databases">
        <title>Whole genome sequence of Herpetosiphon geysericola DSM 7119.</title>
        <authorList>
            <person name="Hemp J."/>
            <person name="Ward L.M."/>
            <person name="Pace L.A."/>
            <person name="Fischer W.W."/>
        </authorList>
    </citation>
    <scope>NUCLEOTIDE SEQUENCE [LARGE SCALE GENOMIC DNA]</scope>
    <source>
        <strain evidence="2 3">DSM 7119</strain>
    </source>
</reference>
<dbReference type="Gene3D" id="3.40.50.150">
    <property type="entry name" value="Vaccinia Virus protein VP39"/>
    <property type="match status" value="1"/>
</dbReference>
<dbReference type="PATRIC" id="fig|70996.4.peg.3267"/>
<keyword evidence="3" id="KW-1185">Reference proteome</keyword>
<name>A0A0P6YAA6_9CHLR</name>
<dbReference type="OrthoDB" id="9808140at2"/>
<dbReference type="PANTHER" id="PTHR43861">
    <property type="entry name" value="TRANS-ACONITATE 2-METHYLTRANSFERASE-RELATED"/>
    <property type="match status" value="1"/>
</dbReference>
<dbReference type="EMBL" id="LGKP01000022">
    <property type="protein sequence ID" value="KPL86232.1"/>
    <property type="molecule type" value="Genomic_DNA"/>
</dbReference>
<dbReference type="Pfam" id="PF08241">
    <property type="entry name" value="Methyltransf_11"/>
    <property type="match status" value="1"/>
</dbReference>
<evidence type="ECO:0000259" key="1">
    <source>
        <dbReference type="Pfam" id="PF08241"/>
    </source>
</evidence>
<proteinExistence type="predicted"/>
<dbReference type="STRING" id="70996.SE18_13240"/>
<dbReference type="InterPro" id="IPR029063">
    <property type="entry name" value="SAM-dependent_MTases_sf"/>
</dbReference>
<dbReference type="AlphaFoldDB" id="A0A0P6YAA6"/>
<dbReference type="InterPro" id="IPR013216">
    <property type="entry name" value="Methyltransf_11"/>
</dbReference>
<organism evidence="2 3">
    <name type="scientific">Herpetosiphon geysericola</name>
    <dbReference type="NCBI Taxonomy" id="70996"/>
    <lineage>
        <taxon>Bacteria</taxon>
        <taxon>Bacillati</taxon>
        <taxon>Chloroflexota</taxon>
        <taxon>Chloroflexia</taxon>
        <taxon>Herpetosiphonales</taxon>
        <taxon>Herpetosiphonaceae</taxon>
        <taxon>Herpetosiphon</taxon>
    </lineage>
</organism>
<protein>
    <recommendedName>
        <fullName evidence="1">Methyltransferase type 11 domain-containing protein</fullName>
    </recommendedName>
</protein>
<dbReference type="CDD" id="cd02440">
    <property type="entry name" value="AdoMet_MTases"/>
    <property type="match status" value="1"/>
</dbReference>
<evidence type="ECO:0000313" key="2">
    <source>
        <dbReference type="EMBL" id="KPL86232.1"/>
    </source>
</evidence>
<dbReference type="PANTHER" id="PTHR43861:SF1">
    <property type="entry name" value="TRANS-ACONITATE 2-METHYLTRANSFERASE"/>
    <property type="match status" value="1"/>
</dbReference>